<keyword evidence="3" id="KW-1185">Reference proteome</keyword>
<dbReference type="SUPFAM" id="SSF53098">
    <property type="entry name" value="Ribonuclease H-like"/>
    <property type="match status" value="1"/>
</dbReference>
<comment type="caution">
    <text evidence="2">The sequence shown here is derived from an EMBL/GenBank/DDBJ whole genome shotgun (WGS) entry which is preliminary data.</text>
</comment>
<evidence type="ECO:0000313" key="2">
    <source>
        <dbReference type="EMBL" id="PRQ58228.1"/>
    </source>
</evidence>
<dbReference type="PANTHER" id="PTHR47723">
    <property type="entry name" value="OS05G0353850 PROTEIN"/>
    <property type="match status" value="1"/>
</dbReference>
<dbReference type="GO" id="GO:0003676">
    <property type="term" value="F:nucleic acid binding"/>
    <property type="evidence" value="ECO:0007669"/>
    <property type="project" value="InterPro"/>
</dbReference>
<evidence type="ECO:0000313" key="3">
    <source>
        <dbReference type="Proteomes" id="UP000238479"/>
    </source>
</evidence>
<dbReference type="PANTHER" id="PTHR47723:SF23">
    <property type="entry name" value="REVERSE TRANSCRIPTASE-LIKE PROTEIN"/>
    <property type="match status" value="1"/>
</dbReference>
<evidence type="ECO:0000259" key="1">
    <source>
        <dbReference type="Pfam" id="PF13456"/>
    </source>
</evidence>
<proteinExistence type="predicted"/>
<dbReference type="Proteomes" id="UP000238479">
    <property type="component" value="Chromosome 1"/>
</dbReference>
<dbReference type="Pfam" id="PF13456">
    <property type="entry name" value="RVT_3"/>
    <property type="match status" value="1"/>
</dbReference>
<dbReference type="Gene3D" id="3.30.420.10">
    <property type="entry name" value="Ribonuclease H-like superfamily/Ribonuclease H"/>
    <property type="match status" value="1"/>
</dbReference>
<dbReference type="InterPro" id="IPR044730">
    <property type="entry name" value="RNase_H-like_dom_plant"/>
</dbReference>
<dbReference type="EC" id="3.1.26.4" evidence="2"/>
<organism evidence="2 3">
    <name type="scientific">Rosa chinensis</name>
    <name type="common">China rose</name>
    <dbReference type="NCBI Taxonomy" id="74649"/>
    <lineage>
        <taxon>Eukaryota</taxon>
        <taxon>Viridiplantae</taxon>
        <taxon>Streptophyta</taxon>
        <taxon>Embryophyta</taxon>
        <taxon>Tracheophyta</taxon>
        <taxon>Spermatophyta</taxon>
        <taxon>Magnoliopsida</taxon>
        <taxon>eudicotyledons</taxon>
        <taxon>Gunneridae</taxon>
        <taxon>Pentapetalae</taxon>
        <taxon>rosids</taxon>
        <taxon>fabids</taxon>
        <taxon>Rosales</taxon>
        <taxon>Rosaceae</taxon>
        <taxon>Rosoideae</taxon>
        <taxon>Rosoideae incertae sedis</taxon>
        <taxon>Rosa</taxon>
    </lineage>
</organism>
<dbReference type="InterPro" id="IPR036397">
    <property type="entry name" value="RNaseH_sf"/>
</dbReference>
<feature type="domain" description="RNase H type-1" evidence="1">
    <location>
        <begin position="16"/>
        <end position="134"/>
    </location>
</feature>
<dbReference type="InterPro" id="IPR012337">
    <property type="entry name" value="RNaseH-like_sf"/>
</dbReference>
<dbReference type="AlphaFoldDB" id="A0A2P6SHU2"/>
<dbReference type="GO" id="GO:0004523">
    <property type="term" value="F:RNA-DNA hybrid ribonuclease activity"/>
    <property type="evidence" value="ECO:0007669"/>
    <property type="project" value="UniProtKB-EC"/>
</dbReference>
<dbReference type="CDD" id="cd06222">
    <property type="entry name" value="RNase_H_like"/>
    <property type="match status" value="1"/>
</dbReference>
<protein>
    <submittedName>
        <fullName evidence="2">Putative ribonuclease H</fullName>
        <ecNumber evidence="2">3.1.26.4</ecNumber>
    </submittedName>
</protein>
<dbReference type="InterPro" id="IPR002156">
    <property type="entry name" value="RNaseH_domain"/>
</dbReference>
<gene>
    <name evidence="2" type="ORF">RchiOBHm_Chr1g0356971</name>
</gene>
<name>A0A2P6SHU2_ROSCH</name>
<dbReference type="Gramene" id="PRQ58228">
    <property type="protein sequence ID" value="PRQ58228"/>
    <property type="gene ID" value="RchiOBHm_Chr1g0356971"/>
</dbReference>
<accession>A0A2P6SHU2</accession>
<sequence length="171" mass="18805">MVIKWHPPPEGKIKINFDGSVSSSKAACGFICRDTNGNLTTAVSKKIGTNTVPTAEVIALRDSLWMAAQKGYKNVQVEGDSKLVIDAVNGKISPPWRLAQIINDIRKIICNFDSISFSHIYREANFAADACANLGHNYAMEKVWEKHLHPNISRAMLFDRLGSGCTRGTSL</sequence>
<keyword evidence="2" id="KW-0378">Hydrolase</keyword>
<dbReference type="InterPro" id="IPR053151">
    <property type="entry name" value="RNase_H-like"/>
</dbReference>
<dbReference type="OMA" id="IMEMANF"/>
<reference evidence="2 3" key="1">
    <citation type="journal article" date="2018" name="Nat. Genet.">
        <title>The Rosa genome provides new insights in the design of modern roses.</title>
        <authorList>
            <person name="Bendahmane M."/>
        </authorList>
    </citation>
    <scope>NUCLEOTIDE SEQUENCE [LARGE SCALE GENOMIC DNA]</scope>
    <source>
        <strain evidence="3">cv. Old Blush</strain>
    </source>
</reference>
<dbReference type="EMBL" id="PDCK01000039">
    <property type="protein sequence ID" value="PRQ58228.1"/>
    <property type="molecule type" value="Genomic_DNA"/>
</dbReference>